<dbReference type="AlphaFoldDB" id="Q0B2F1"/>
<evidence type="ECO:0000313" key="2">
    <source>
        <dbReference type="Proteomes" id="UP000000662"/>
    </source>
</evidence>
<dbReference type="KEGG" id="bam:Bamb_6128"/>
<dbReference type="Proteomes" id="UP000000662">
    <property type="component" value="Chromosome 3"/>
</dbReference>
<evidence type="ECO:0000313" key="1">
    <source>
        <dbReference type="EMBL" id="ABI91672.1"/>
    </source>
</evidence>
<organism evidence="1 2">
    <name type="scientific">Burkholderia ambifaria (strain ATCC BAA-244 / DSM 16087 / CCUG 44356 / LMG 19182 / AMMD)</name>
    <name type="common">Burkholderia cepacia (strain AMMD)</name>
    <dbReference type="NCBI Taxonomy" id="339670"/>
    <lineage>
        <taxon>Bacteria</taxon>
        <taxon>Pseudomonadati</taxon>
        <taxon>Pseudomonadota</taxon>
        <taxon>Betaproteobacteria</taxon>
        <taxon>Burkholderiales</taxon>
        <taxon>Burkholderiaceae</taxon>
        <taxon>Burkholderia</taxon>
        <taxon>Burkholderia cepacia complex</taxon>
    </lineage>
</organism>
<sequence length="84" mass="9049">MKSPHPPCPGLAAEPDDDPSFPGMPAALPDSGAVVNVRGVAYVIELPPRDHARAALWRELAHWRDDRPADDRSDGDAAVDARQD</sequence>
<proteinExistence type="predicted"/>
<name>Q0B2F1_BURCM</name>
<accession>Q0B2F1</accession>
<dbReference type="RefSeq" id="WP_011661003.1">
    <property type="nucleotide sequence ID" value="NC_008392.1"/>
</dbReference>
<dbReference type="GeneID" id="93089436"/>
<dbReference type="EMBL" id="CP000442">
    <property type="protein sequence ID" value="ABI91672.1"/>
    <property type="molecule type" value="Genomic_DNA"/>
</dbReference>
<dbReference type="PATRIC" id="fig|339670.21.peg.7103"/>
<gene>
    <name evidence="1" type="ordered locus">Bamb_6128</name>
</gene>
<dbReference type="eggNOG" id="ENOG5030XEK">
    <property type="taxonomic scope" value="Bacteria"/>
</dbReference>
<reference evidence="1" key="1">
    <citation type="submission" date="2006-08" db="EMBL/GenBank/DDBJ databases">
        <title>Complete sequence of Chromosome 3 of Burkholderia cepacia AMMD.</title>
        <authorList>
            <consortium name="US DOE Joint Genome Institute"/>
            <person name="Copeland A."/>
            <person name="Lucas S."/>
            <person name="Lapidus A."/>
            <person name="Barry K."/>
            <person name="Detter J.C."/>
            <person name="Glavina del Rio T."/>
            <person name="Hammon N."/>
            <person name="Israni S."/>
            <person name="Pitluck S."/>
            <person name="Bruce D."/>
            <person name="Chain P."/>
            <person name="Malfatti S."/>
            <person name="Shin M."/>
            <person name="Vergez L."/>
            <person name="Schmutz J."/>
            <person name="Larimer F."/>
            <person name="Land M."/>
            <person name="Hauser L."/>
            <person name="Kyrpides N."/>
            <person name="Kim E."/>
            <person name="Parke J."/>
            <person name="Coenye T."/>
            <person name="Konstantinidis K."/>
            <person name="Ramette A."/>
            <person name="Tiedje J."/>
            <person name="Richardson P."/>
        </authorList>
    </citation>
    <scope>NUCLEOTIDE SEQUENCE</scope>
    <source>
        <strain evidence="1">AMMD</strain>
    </source>
</reference>
<keyword evidence="2" id="KW-1185">Reference proteome</keyword>
<protein>
    <submittedName>
        <fullName evidence="1">Uncharacterized protein</fullName>
    </submittedName>
</protein>